<dbReference type="RefSeq" id="XP_016242006.1">
    <property type="nucleotide sequence ID" value="XM_016400348.1"/>
</dbReference>
<evidence type="ECO:0000256" key="1">
    <source>
        <dbReference type="SAM" id="MobiDB-lite"/>
    </source>
</evidence>
<dbReference type="GeneID" id="27351976"/>
<name>A0A0D2BTP1_9EURO</name>
<evidence type="ECO:0000313" key="3">
    <source>
        <dbReference type="Proteomes" id="UP000054466"/>
    </source>
</evidence>
<proteinExistence type="predicted"/>
<keyword evidence="3" id="KW-1185">Reference proteome</keyword>
<evidence type="ECO:0000313" key="2">
    <source>
        <dbReference type="EMBL" id="KIW21790.1"/>
    </source>
</evidence>
<accession>A0A0D2BTP1</accession>
<dbReference type="EMBL" id="KN847179">
    <property type="protein sequence ID" value="KIW21790.1"/>
    <property type="molecule type" value="Genomic_DNA"/>
</dbReference>
<dbReference type="VEuPathDB" id="FungiDB:PV07_12782"/>
<sequence>MKRWKYREHAWSERVRRPICWSPASIDESNRTSTSSPDGGDAPVRRCRPGTHGAPYPTANILNGDLRERSNGQARALLPSWTLNVTVESWSAGTSGQSIISTLERRRIERINMTVPGPWSDSTANQTYGKVVCCDGGLQNAGADFRLMVPFSESHLGLLPEEVLENILNQLDIRSALAAMDTSRDLFLRIPGLYPLDRVSHCLLPAPKRPGLRYSLDWPGREQPQGRFLFGCGFSIRCLTVDVREPGGSESNGFQLSGRPDPEDLDELVSRFPKITSLTSLQLAERIIGPASSWKSLAALQRLSASHWNLPYVSHLGLKHLTLCLPLPFDGEARGTYLRSQYPSSPVSLQIGWEGGFFGKNVSPPGLDDLSALRELTFSGPHRHGTMSSKDTVDFVVVTKPHPSLVFVDIHNVHVNLPWLSFVGDTLRPLVLSGLQSNTLPEAKMTLP</sequence>
<protein>
    <submittedName>
        <fullName evidence="2">Uncharacterized protein</fullName>
    </submittedName>
</protein>
<organism evidence="2 3">
    <name type="scientific">Cladophialophora immunda</name>
    <dbReference type="NCBI Taxonomy" id="569365"/>
    <lineage>
        <taxon>Eukaryota</taxon>
        <taxon>Fungi</taxon>
        <taxon>Dikarya</taxon>
        <taxon>Ascomycota</taxon>
        <taxon>Pezizomycotina</taxon>
        <taxon>Eurotiomycetes</taxon>
        <taxon>Chaetothyriomycetidae</taxon>
        <taxon>Chaetothyriales</taxon>
        <taxon>Herpotrichiellaceae</taxon>
        <taxon>Cladophialophora</taxon>
    </lineage>
</organism>
<reference evidence="2 3" key="1">
    <citation type="submission" date="2015-01" db="EMBL/GenBank/DDBJ databases">
        <title>The Genome Sequence of Cladophialophora immunda CBS83496.</title>
        <authorList>
            <consortium name="The Broad Institute Genomics Platform"/>
            <person name="Cuomo C."/>
            <person name="de Hoog S."/>
            <person name="Gorbushina A."/>
            <person name="Stielow B."/>
            <person name="Teixiera M."/>
            <person name="Abouelleil A."/>
            <person name="Chapman S.B."/>
            <person name="Priest M."/>
            <person name="Young S.K."/>
            <person name="Wortman J."/>
            <person name="Nusbaum C."/>
            <person name="Birren B."/>
        </authorList>
    </citation>
    <scope>NUCLEOTIDE SEQUENCE [LARGE SCALE GENOMIC DNA]</scope>
    <source>
        <strain evidence="2 3">CBS 83496</strain>
    </source>
</reference>
<gene>
    <name evidence="2" type="ORF">PV07_12782</name>
</gene>
<dbReference type="Proteomes" id="UP000054466">
    <property type="component" value="Unassembled WGS sequence"/>
</dbReference>
<feature type="region of interest" description="Disordered" evidence="1">
    <location>
        <begin position="25"/>
        <end position="62"/>
    </location>
</feature>
<dbReference type="HOGENOM" id="CLU_611105_0_0_1"/>
<dbReference type="AlphaFoldDB" id="A0A0D2BTP1"/>